<dbReference type="InterPro" id="IPR037069">
    <property type="entry name" value="AcylCoA_DH/ox_N_sf"/>
</dbReference>
<dbReference type="PANTHER" id="PTHR42803">
    <property type="entry name" value="ACYL-COA DEHYDROGENASE"/>
    <property type="match status" value="1"/>
</dbReference>
<dbReference type="InterPro" id="IPR006091">
    <property type="entry name" value="Acyl-CoA_Oxase/DH_mid-dom"/>
</dbReference>
<dbReference type="PANTHER" id="PTHR42803:SF3">
    <property type="entry name" value="ACYL-COA DEHYDROGENASE-RELATED"/>
    <property type="match status" value="1"/>
</dbReference>
<keyword evidence="3 5" id="KW-0285">Flavoprotein</keyword>
<comment type="similarity">
    <text evidence="2 5">Belongs to the acyl-CoA dehydrogenase family.</text>
</comment>
<gene>
    <name evidence="10" type="ORF">GJQ55_03700</name>
</gene>
<evidence type="ECO:0000256" key="4">
    <source>
        <dbReference type="ARBA" id="ARBA00022827"/>
    </source>
</evidence>
<evidence type="ECO:0000256" key="1">
    <source>
        <dbReference type="ARBA" id="ARBA00001974"/>
    </source>
</evidence>
<accession>A0A9X7V117</accession>
<reference evidence="10 11" key="1">
    <citation type="submission" date="2019-11" db="EMBL/GenBank/DDBJ databases">
        <title>Venatorbacter sp. nov. a predator of Campylobacter and other Gram-negative bacteria.</title>
        <authorList>
            <person name="Saeedi A."/>
            <person name="Cummings N.J."/>
            <person name="Connerton I.F."/>
            <person name="Connerton P.L."/>
        </authorList>
    </citation>
    <scope>NUCLEOTIDE SEQUENCE [LARGE SCALE GENOMIC DNA]</scope>
    <source>
        <strain evidence="10">XL5</strain>
    </source>
</reference>
<keyword evidence="5" id="KW-0560">Oxidoreductase</keyword>
<dbReference type="Pfam" id="PF02771">
    <property type="entry name" value="Acyl-CoA_dh_N"/>
    <property type="match status" value="1"/>
</dbReference>
<evidence type="ECO:0000259" key="8">
    <source>
        <dbReference type="Pfam" id="PF02771"/>
    </source>
</evidence>
<dbReference type="InterPro" id="IPR009100">
    <property type="entry name" value="AcylCoA_DH/oxidase_NM_dom_sf"/>
</dbReference>
<feature type="domain" description="Acyl-CoA dehydrogenase/oxidase N-terminal" evidence="8">
    <location>
        <begin position="58"/>
        <end position="172"/>
    </location>
</feature>
<dbReference type="KEGG" id="vcw:GJQ55_03700"/>
<dbReference type="SUPFAM" id="SSF47203">
    <property type="entry name" value="Acyl-CoA dehydrogenase C-terminal domain-like"/>
    <property type="match status" value="1"/>
</dbReference>
<dbReference type="Pfam" id="PF12806">
    <property type="entry name" value="Acyl-CoA_dh_C"/>
    <property type="match status" value="1"/>
</dbReference>
<evidence type="ECO:0000313" key="11">
    <source>
        <dbReference type="Proteomes" id="UP000596074"/>
    </source>
</evidence>
<keyword evidence="4 5" id="KW-0274">FAD</keyword>
<organism evidence="10 11">
    <name type="scientific">Venatoribacter cucullus</name>
    <dbReference type="NCBI Taxonomy" id="2661630"/>
    <lineage>
        <taxon>Bacteria</taxon>
        <taxon>Pseudomonadati</taxon>
        <taxon>Pseudomonadota</taxon>
        <taxon>Gammaproteobacteria</taxon>
        <taxon>Oceanospirillales</taxon>
        <taxon>Oceanospirillaceae</taxon>
        <taxon>Venatoribacter</taxon>
    </lineage>
</organism>
<evidence type="ECO:0000256" key="3">
    <source>
        <dbReference type="ARBA" id="ARBA00022630"/>
    </source>
</evidence>
<comment type="cofactor">
    <cofactor evidence="1 5">
        <name>FAD</name>
        <dbReference type="ChEBI" id="CHEBI:57692"/>
    </cofactor>
</comment>
<evidence type="ECO:0000256" key="2">
    <source>
        <dbReference type="ARBA" id="ARBA00009347"/>
    </source>
</evidence>
<dbReference type="AlphaFoldDB" id="A0A9X7V117"/>
<evidence type="ECO:0000259" key="6">
    <source>
        <dbReference type="Pfam" id="PF00441"/>
    </source>
</evidence>
<keyword evidence="11" id="KW-1185">Reference proteome</keyword>
<dbReference type="Gene3D" id="1.10.540.10">
    <property type="entry name" value="Acyl-CoA dehydrogenase/oxidase, N-terminal domain"/>
    <property type="match status" value="1"/>
</dbReference>
<dbReference type="Gene3D" id="1.20.140.10">
    <property type="entry name" value="Butyryl-CoA Dehydrogenase, subunit A, domain 3"/>
    <property type="match status" value="1"/>
</dbReference>
<dbReference type="InterPro" id="IPR052166">
    <property type="entry name" value="Diverse_Acyl-CoA_DH"/>
</dbReference>
<name>A0A9X7V117_9GAMM</name>
<dbReference type="InterPro" id="IPR046373">
    <property type="entry name" value="Acyl-CoA_Oxase/DH_mid-dom_sf"/>
</dbReference>
<dbReference type="Pfam" id="PF02770">
    <property type="entry name" value="Acyl-CoA_dh_M"/>
    <property type="match status" value="1"/>
</dbReference>
<dbReference type="Proteomes" id="UP000596074">
    <property type="component" value="Chromosome"/>
</dbReference>
<dbReference type="InterPro" id="IPR025878">
    <property type="entry name" value="Acyl-CoA_dh-like_C_dom"/>
</dbReference>
<sequence length="617" mass="67829">MTTPILVEIAILLAECPVSKLISLKDLEFLLYRVFNAEQLTRLPHFADHDRTTFDGILTTAERIAETYFAPHNSKADEHEPQFDGKTVTTIPEVKEAWQHFAKAGLLNARHAYADGGMQLPSLIHMAANAFFMAANPSTAGYPFLTSAAANVIHAFGSDEQKATFLPPMFDGRFAGTMALTEPDVGSSLGDLTTRAVPAADGTYRIKGQKMYISGGDQDITENIVHLVLARIEGAEKGVKGISLFIVPKFITNPDGTLAQRNDVQLAGLLHKMGYRGTTSTVLSFGEQDNCVGYLIGDAGRGLMYMFKMMNEARIGVGLGAAMIGYRGYLESLDYARNRPQGRSPAEKDPHSKPLNIVEHADVKRMLLAQKSYVEGSLALCLLAARLVDEQEAGTDAQQREDSGMLLDLITPVVKSFPSFYGPRANDLAIQVLGGAGYTREYPVEQCYRDNRLNPIHEGTHGIQSLDLLGRKLWQHNGKGLKLLMARIHATLASASQKPELAALVGEYQAQLKTVQETTLLLGGALQKGQVTEALANSALYLDMMGKTIIGWLWLEMADKALDAFANSPVQEEQQFLAGKCQAAQYFIRWELPEVQHQARLLQSFDRTCLDMQADWF</sequence>
<evidence type="ECO:0000259" key="7">
    <source>
        <dbReference type="Pfam" id="PF02770"/>
    </source>
</evidence>
<dbReference type="InterPro" id="IPR013786">
    <property type="entry name" value="AcylCoA_DH/ox_N"/>
</dbReference>
<dbReference type="SUPFAM" id="SSF56645">
    <property type="entry name" value="Acyl-CoA dehydrogenase NM domain-like"/>
    <property type="match status" value="1"/>
</dbReference>
<feature type="domain" description="Acetyl-CoA dehydrogenase-like C-terminal" evidence="9">
    <location>
        <begin position="484"/>
        <end position="613"/>
    </location>
</feature>
<dbReference type="InterPro" id="IPR036250">
    <property type="entry name" value="AcylCo_DH-like_C"/>
</dbReference>
<evidence type="ECO:0000259" key="9">
    <source>
        <dbReference type="Pfam" id="PF12806"/>
    </source>
</evidence>
<dbReference type="InterPro" id="IPR009075">
    <property type="entry name" value="AcylCo_DH/oxidase_C"/>
</dbReference>
<proteinExistence type="inferred from homology"/>
<dbReference type="Gene3D" id="2.40.110.10">
    <property type="entry name" value="Butyryl-CoA Dehydrogenase, subunit A, domain 2"/>
    <property type="match status" value="1"/>
</dbReference>
<feature type="domain" description="Acyl-CoA dehydrogenase/oxidase C-terminal" evidence="6">
    <location>
        <begin position="300"/>
        <end position="466"/>
    </location>
</feature>
<evidence type="ECO:0000313" key="10">
    <source>
        <dbReference type="EMBL" id="QQD23644.1"/>
    </source>
</evidence>
<dbReference type="GO" id="GO:0016627">
    <property type="term" value="F:oxidoreductase activity, acting on the CH-CH group of donors"/>
    <property type="evidence" value="ECO:0007669"/>
    <property type="project" value="InterPro"/>
</dbReference>
<protein>
    <submittedName>
        <fullName evidence="10">Acyl-CoA dehydrogenase</fullName>
    </submittedName>
</protein>
<dbReference type="GO" id="GO:0050660">
    <property type="term" value="F:flavin adenine dinucleotide binding"/>
    <property type="evidence" value="ECO:0007669"/>
    <property type="project" value="InterPro"/>
</dbReference>
<dbReference type="EMBL" id="CP046056">
    <property type="protein sequence ID" value="QQD23644.1"/>
    <property type="molecule type" value="Genomic_DNA"/>
</dbReference>
<feature type="domain" description="Acyl-CoA oxidase/dehydrogenase middle" evidence="7">
    <location>
        <begin position="178"/>
        <end position="285"/>
    </location>
</feature>
<evidence type="ECO:0000256" key="5">
    <source>
        <dbReference type="RuleBase" id="RU362125"/>
    </source>
</evidence>
<dbReference type="Pfam" id="PF00441">
    <property type="entry name" value="Acyl-CoA_dh_1"/>
    <property type="match status" value="1"/>
</dbReference>